<dbReference type="EMBL" id="JACPRF010000182">
    <property type="protein sequence ID" value="MBI2876409.1"/>
    <property type="molecule type" value="Genomic_DNA"/>
</dbReference>
<reference evidence="2" key="1">
    <citation type="submission" date="2020-07" db="EMBL/GenBank/DDBJ databases">
        <title>Huge and variable diversity of episymbiotic CPR bacteria and DPANN archaea in groundwater ecosystems.</title>
        <authorList>
            <person name="He C.Y."/>
            <person name="Keren R."/>
            <person name="Whittaker M."/>
            <person name="Farag I.F."/>
            <person name="Doudna J."/>
            <person name="Cate J.H.D."/>
            <person name="Banfield J.F."/>
        </authorList>
    </citation>
    <scope>NUCLEOTIDE SEQUENCE</scope>
    <source>
        <strain evidence="2">NC_groundwater_672_Ag_B-0.1um_62_36</strain>
    </source>
</reference>
<evidence type="ECO:0000313" key="3">
    <source>
        <dbReference type="Proteomes" id="UP000769766"/>
    </source>
</evidence>
<sequence>MQMKKWTIRWLIFPLALGWMGIFSGGAQAIPLGHLFFDTYIPDDNSGEPLSGTVTFSIYNLTGGLIPPDFPVVDPLIWADSTLTLNLNDNSMVVIPLGDLAPDFYTTEQYVSTLQILSATFTTTLTDPDTLSATTHFDYQLPDESTGTFEAASSLISITLSPSPGQSFLVALQDDGENYSHTSIDVAPAAPASAIPEPASLLLMGSGLAGLGSWRRRRQRAFEIRRT</sequence>
<dbReference type="InterPro" id="IPR013424">
    <property type="entry name" value="Ice-binding_C"/>
</dbReference>
<proteinExistence type="predicted"/>
<protein>
    <submittedName>
        <fullName evidence="2">VPLPA-CTERM sorting domain-containing protein</fullName>
    </submittedName>
</protein>
<comment type="caution">
    <text evidence="2">The sequence shown here is derived from an EMBL/GenBank/DDBJ whole genome shotgun (WGS) entry which is preliminary data.</text>
</comment>
<dbReference type="InterPro" id="IPR022472">
    <property type="entry name" value="VPLPA-CTERM"/>
</dbReference>
<dbReference type="AlphaFoldDB" id="A0A932CNJ4"/>
<organism evidence="2 3">
    <name type="scientific">Tectimicrobiota bacterium</name>
    <dbReference type="NCBI Taxonomy" id="2528274"/>
    <lineage>
        <taxon>Bacteria</taxon>
        <taxon>Pseudomonadati</taxon>
        <taxon>Nitrospinota/Tectimicrobiota group</taxon>
        <taxon>Candidatus Tectimicrobiota</taxon>
    </lineage>
</organism>
<dbReference type="Pfam" id="PF07589">
    <property type="entry name" value="PEP-CTERM"/>
    <property type="match status" value="1"/>
</dbReference>
<feature type="domain" description="Ice-binding protein C-terminal" evidence="1">
    <location>
        <begin position="194"/>
        <end position="217"/>
    </location>
</feature>
<evidence type="ECO:0000259" key="1">
    <source>
        <dbReference type="Pfam" id="PF07589"/>
    </source>
</evidence>
<accession>A0A932CNJ4</accession>
<dbReference type="NCBIfam" id="TIGR02595">
    <property type="entry name" value="PEP_CTERM"/>
    <property type="match status" value="1"/>
</dbReference>
<name>A0A932CNJ4_UNCTE</name>
<gene>
    <name evidence="2" type="ORF">HYY20_05970</name>
</gene>
<evidence type="ECO:0000313" key="2">
    <source>
        <dbReference type="EMBL" id="MBI2876409.1"/>
    </source>
</evidence>
<dbReference type="NCBIfam" id="TIGR03370">
    <property type="entry name" value="VPLPA-CTERM"/>
    <property type="match status" value="1"/>
</dbReference>
<dbReference type="Proteomes" id="UP000769766">
    <property type="component" value="Unassembled WGS sequence"/>
</dbReference>